<protein>
    <recommendedName>
        <fullName evidence="3">Gag-pro-like protein</fullName>
    </recommendedName>
</protein>
<gene>
    <name evidence="1" type="ORF">SO802_003230</name>
</gene>
<organism evidence="1 2">
    <name type="scientific">Lithocarpus litseifolius</name>
    <dbReference type="NCBI Taxonomy" id="425828"/>
    <lineage>
        <taxon>Eukaryota</taxon>
        <taxon>Viridiplantae</taxon>
        <taxon>Streptophyta</taxon>
        <taxon>Embryophyta</taxon>
        <taxon>Tracheophyta</taxon>
        <taxon>Spermatophyta</taxon>
        <taxon>Magnoliopsida</taxon>
        <taxon>eudicotyledons</taxon>
        <taxon>Gunneridae</taxon>
        <taxon>Pentapetalae</taxon>
        <taxon>rosids</taxon>
        <taxon>fabids</taxon>
        <taxon>Fagales</taxon>
        <taxon>Fagaceae</taxon>
        <taxon>Lithocarpus</taxon>
    </lineage>
</organism>
<proteinExistence type="predicted"/>
<dbReference type="Proteomes" id="UP001459277">
    <property type="component" value="Unassembled WGS sequence"/>
</dbReference>
<reference evidence="1 2" key="1">
    <citation type="submission" date="2024-01" db="EMBL/GenBank/DDBJ databases">
        <title>A telomere-to-telomere, gap-free genome of sweet tea (Lithocarpus litseifolius).</title>
        <authorList>
            <person name="Zhou J."/>
        </authorList>
    </citation>
    <scope>NUCLEOTIDE SEQUENCE [LARGE SCALE GENOMIC DNA]</scope>
    <source>
        <strain evidence="1">Zhou-2022a</strain>
        <tissue evidence="1">Leaf</tissue>
    </source>
</reference>
<dbReference type="EMBL" id="JAZDWU010000001">
    <property type="protein sequence ID" value="KAL0016161.1"/>
    <property type="molecule type" value="Genomic_DNA"/>
</dbReference>
<accession>A0AAW2E573</accession>
<evidence type="ECO:0000313" key="1">
    <source>
        <dbReference type="EMBL" id="KAL0016161.1"/>
    </source>
</evidence>
<keyword evidence="2" id="KW-1185">Reference proteome</keyword>
<comment type="caution">
    <text evidence="1">The sequence shown here is derived from an EMBL/GenBank/DDBJ whole genome shotgun (WGS) entry which is preliminary data.</text>
</comment>
<evidence type="ECO:0000313" key="2">
    <source>
        <dbReference type="Proteomes" id="UP001459277"/>
    </source>
</evidence>
<name>A0AAW2E573_9ROSI</name>
<dbReference type="AlphaFoldDB" id="A0AAW2E573"/>
<evidence type="ECO:0008006" key="3">
    <source>
        <dbReference type="Google" id="ProtNLM"/>
    </source>
</evidence>
<sequence length="209" mass="23715">MAGPISEEIAQEIFKVMEEQSDALKKMGNCLIKLEEVKLKKPNPQIEVFDEEEGEDWDKREKADYEGNKQFEKLMAETIALREKMDKMQLAFHKAQGMDDCIYNMGGISSKTPIALPLTLRLFRYAEKFDGIGDPKQHVRRIEDAINNRQLEKGESKTPIKKTYGGGATTSKAPNPMNVCAIIPQPTFGYPKFTNKARLEFFDPGMTFA</sequence>